<dbReference type="InterPro" id="IPR025250">
    <property type="entry name" value="DUF4199"/>
</dbReference>
<keyword evidence="1" id="KW-1133">Transmembrane helix</keyword>
<gene>
    <name evidence="2" type="ORF">GA0116948_104137</name>
</gene>
<accession>A0A1C4CID0</accession>
<dbReference type="Pfam" id="PF13858">
    <property type="entry name" value="DUF4199"/>
    <property type="match status" value="1"/>
</dbReference>
<feature type="transmembrane region" description="Helical" evidence="1">
    <location>
        <begin position="12"/>
        <end position="31"/>
    </location>
</feature>
<name>A0A1C4CID0_9BACT</name>
<dbReference type="Proteomes" id="UP000242818">
    <property type="component" value="Unassembled WGS sequence"/>
</dbReference>
<sequence length="179" mass="20331">MEDNTQNPGLKWGLLSGALLIATHLAFFMAGSNQQFGLAYTLTAFFIILIGAVVAGIIQRRHFGGFIAFRPVLKQTFLVCVISITLFCVYQYVYYNFIDITAADKERTFNVQVIRKMMTTFQSKPNEIADAVKNLEATDYHMTIGVFFYKLVQYIIRYFVLACIVSLIIRRKAPVTSNI</sequence>
<dbReference type="AlphaFoldDB" id="A0A1C4CID0"/>
<evidence type="ECO:0008006" key="4">
    <source>
        <dbReference type="Google" id="ProtNLM"/>
    </source>
</evidence>
<dbReference type="STRING" id="1335309.GA0116948_104137"/>
<keyword evidence="1" id="KW-0812">Transmembrane</keyword>
<feature type="transmembrane region" description="Helical" evidence="1">
    <location>
        <begin position="77"/>
        <end position="95"/>
    </location>
</feature>
<protein>
    <recommendedName>
        <fullName evidence="4">DUF4199 domain-containing protein</fullName>
    </recommendedName>
</protein>
<feature type="transmembrane region" description="Helical" evidence="1">
    <location>
        <begin position="37"/>
        <end position="57"/>
    </location>
</feature>
<organism evidence="2 3">
    <name type="scientific">Chitinophaga costaii</name>
    <dbReference type="NCBI Taxonomy" id="1335309"/>
    <lineage>
        <taxon>Bacteria</taxon>
        <taxon>Pseudomonadati</taxon>
        <taxon>Bacteroidota</taxon>
        <taxon>Chitinophagia</taxon>
        <taxon>Chitinophagales</taxon>
        <taxon>Chitinophagaceae</taxon>
        <taxon>Chitinophaga</taxon>
    </lineage>
</organism>
<dbReference type="EMBL" id="FMAR01000004">
    <property type="protein sequence ID" value="SCC18796.1"/>
    <property type="molecule type" value="Genomic_DNA"/>
</dbReference>
<evidence type="ECO:0000313" key="2">
    <source>
        <dbReference type="EMBL" id="SCC18796.1"/>
    </source>
</evidence>
<dbReference type="OrthoDB" id="660361at2"/>
<evidence type="ECO:0000256" key="1">
    <source>
        <dbReference type="SAM" id="Phobius"/>
    </source>
</evidence>
<dbReference type="RefSeq" id="WP_089710782.1">
    <property type="nucleotide sequence ID" value="NZ_FMAR01000004.1"/>
</dbReference>
<reference evidence="2 3" key="1">
    <citation type="submission" date="2016-08" db="EMBL/GenBank/DDBJ databases">
        <authorList>
            <person name="Seilhamer J.J."/>
        </authorList>
    </citation>
    <scope>NUCLEOTIDE SEQUENCE [LARGE SCALE GENOMIC DNA]</scope>
    <source>
        <strain evidence="2 3">A37T2</strain>
    </source>
</reference>
<feature type="transmembrane region" description="Helical" evidence="1">
    <location>
        <begin position="151"/>
        <end position="169"/>
    </location>
</feature>
<keyword evidence="1" id="KW-0472">Membrane</keyword>
<keyword evidence="3" id="KW-1185">Reference proteome</keyword>
<evidence type="ECO:0000313" key="3">
    <source>
        <dbReference type="Proteomes" id="UP000242818"/>
    </source>
</evidence>
<proteinExistence type="predicted"/>